<feature type="domain" description="T-SNARE coiled-coil homology" evidence="3">
    <location>
        <begin position="32"/>
        <end position="71"/>
    </location>
</feature>
<dbReference type="AlphaFoldDB" id="A0A427AUA8"/>
<dbReference type="GO" id="GO:0016020">
    <property type="term" value="C:membrane"/>
    <property type="evidence" value="ECO:0007669"/>
    <property type="project" value="InterPro"/>
</dbReference>
<gene>
    <name evidence="4" type="ORF">B296_00007692</name>
</gene>
<protein>
    <recommendedName>
        <fullName evidence="3">t-SNARE coiled-coil homology domain-containing protein</fullName>
    </recommendedName>
</protein>
<organism evidence="4 5">
    <name type="scientific">Ensete ventricosum</name>
    <name type="common">Abyssinian banana</name>
    <name type="synonym">Musa ensete</name>
    <dbReference type="NCBI Taxonomy" id="4639"/>
    <lineage>
        <taxon>Eukaryota</taxon>
        <taxon>Viridiplantae</taxon>
        <taxon>Streptophyta</taxon>
        <taxon>Embryophyta</taxon>
        <taxon>Tracheophyta</taxon>
        <taxon>Spermatophyta</taxon>
        <taxon>Magnoliopsida</taxon>
        <taxon>Liliopsida</taxon>
        <taxon>Zingiberales</taxon>
        <taxon>Musaceae</taxon>
        <taxon>Ensete</taxon>
    </lineage>
</organism>
<name>A0A427AUA8_ENSVE</name>
<dbReference type="InterPro" id="IPR000727">
    <property type="entry name" value="T_SNARE_dom"/>
</dbReference>
<dbReference type="EMBL" id="AMZH03001330">
    <property type="protein sequence ID" value="RRT79706.1"/>
    <property type="molecule type" value="Genomic_DNA"/>
</dbReference>
<dbReference type="Gene3D" id="1.20.5.110">
    <property type="match status" value="1"/>
</dbReference>
<keyword evidence="2" id="KW-0732">Signal</keyword>
<feature type="chain" id="PRO_5019460727" description="t-SNARE coiled-coil homology domain-containing protein" evidence="2">
    <location>
        <begin position="22"/>
        <end position="122"/>
    </location>
</feature>
<feature type="signal peptide" evidence="2">
    <location>
        <begin position="1"/>
        <end position="21"/>
    </location>
</feature>
<dbReference type="InterPro" id="IPR010989">
    <property type="entry name" value="SNARE"/>
</dbReference>
<evidence type="ECO:0000256" key="2">
    <source>
        <dbReference type="SAM" id="SignalP"/>
    </source>
</evidence>
<keyword evidence="1" id="KW-0653">Protein transport</keyword>
<proteinExistence type="predicted"/>
<keyword evidence="1" id="KW-0813">Transport</keyword>
<evidence type="ECO:0000259" key="3">
    <source>
        <dbReference type="PROSITE" id="PS50192"/>
    </source>
</evidence>
<dbReference type="PROSITE" id="PS50192">
    <property type="entry name" value="T_SNARE"/>
    <property type="match status" value="1"/>
</dbReference>
<evidence type="ECO:0000313" key="4">
    <source>
        <dbReference type="EMBL" id="RRT79706.1"/>
    </source>
</evidence>
<dbReference type="SUPFAM" id="SSF47661">
    <property type="entry name" value="t-snare proteins"/>
    <property type="match status" value="1"/>
</dbReference>
<evidence type="ECO:0000313" key="5">
    <source>
        <dbReference type="Proteomes" id="UP000287651"/>
    </source>
</evidence>
<dbReference type="GO" id="GO:0015031">
    <property type="term" value="P:protein transport"/>
    <property type="evidence" value="ECO:0007669"/>
    <property type="project" value="UniProtKB-KW"/>
</dbReference>
<accession>A0A427AUA8</accession>
<dbReference type="Proteomes" id="UP000287651">
    <property type="component" value="Unassembled WGS sequence"/>
</dbReference>
<reference evidence="4 5" key="1">
    <citation type="journal article" date="2014" name="Agronomy (Basel)">
        <title>A Draft Genome Sequence for Ensete ventricosum, the Drought-Tolerant Tree Against Hunger.</title>
        <authorList>
            <person name="Harrison J."/>
            <person name="Moore K.A."/>
            <person name="Paszkiewicz K."/>
            <person name="Jones T."/>
            <person name="Grant M."/>
            <person name="Ambacheew D."/>
            <person name="Muzemil S."/>
            <person name="Studholme D.J."/>
        </authorList>
    </citation>
    <scope>NUCLEOTIDE SEQUENCE [LARGE SCALE GENOMIC DNA]</scope>
</reference>
<comment type="caution">
    <text evidence="4">The sequence shown here is derived from an EMBL/GenBank/DDBJ whole genome shotgun (WGS) entry which is preliminary data.</text>
</comment>
<evidence type="ECO:0000256" key="1">
    <source>
        <dbReference type="ARBA" id="ARBA00022927"/>
    </source>
</evidence>
<sequence length="122" mass="13579">MLPYIVAWLCLCSYAATEADANSNRTLEQRVVLAESRREQGIQEIQQQIGEVNEIFKDLALLAHDQGVVIDVPASGDSWDYPTHCGHCSYSIIIEAVTYFIRVSFSNSVSLKISCISEVILL</sequence>
<dbReference type="GO" id="GO:0016192">
    <property type="term" value="P:vesicle-mediated transport"/>
    <property type="evidence" value="ECO:0007669"/>
    <property type="project" value="InterPro"/>
</dbReference>